<dbReference type="PROSITE" id="PS50011">
    <property type="entry name" value="PROTEIN_KINASE_DOM"/>
    <property type="match status" value="1"/>
</dbReference>
<evidence type="ECO:0000313" key="8">
    <source>
        <dbReference type="EMBL" id="KAJ3577799.1"/>
    </source>
</evidence>
<keyword evidence="2" id="KW-0808">Transferase</keyword>
<evidence type="ECO:0000313" key="9">
    <source>
        <dbReference type="Proteomes" id="UP001148614"/>
    </source>
</evidence>
<feature type="domain" description="Protein kinase" evidence="7">
    <location>
        <begin position="260"/>
        <end position="542"/>
    </location>
</feature>
<evidence type="ECO:0000256" key="5">
    <source>
        <dbReference type="ARBA" id="ARBA00022840"/>
    </source>
</evidence>
<dbReference type="EMBL" id="JANPWZ010000308">
    <property type="protein sequence ID" value="KAJ3577799.1"/>
    <property type="molecule type" value="Genomic_DNA"/>
</dbReference>
<sequence>MAKGFVPRLFPRDLTVGDSTEDIELFAPGYVEARPENSSTITPLTDESSTTYLDWRTLNKRNIPQSQGARLLLYPKVEGVHIRPYAGNGSFGPWIDVKVKDKPTPAKVLIVTPGPTDVGCVVTFLDALFGFYFDPRHDTVYLSSRTERTISITNASEDESYNIKAGGGEELSLGTWDLVVAGESILEILVLERKDWSITQESKKRAGSEDSSSSKKLKLSDSRGVLAEPSLSLTKNENSLVKLKQGMKVCVGPREMGYWLTRLDTIFEDAYCAVWRARHSSEPEIDIVVKVLKIHHHEGHWIAHYAKKWTQEYTIHSYFDHPSIIRLLGYDARFHSLYLENIDAKALSQLVTSDFKFTGSLGDAQRIMENLASALAHVHGKDIIHADIKPGNVLFSPYRGAVLTNFGLSFQEGNQDSSAGCGTPWYVPPEFAGNGGIGSPKADVWALGVVMLWLLKIMRLPETICKAWNLRHINPKGTSPEAHEAAKAAMLKWHRVIRTMRKAIVQQNTTKLAQLVVRTLHPEESDRIDAETLSQELRNLRLSPSKDSKTPKPAQQGVHGTASNPERATTVCTPTNASHLSSKKRDFDNGPGNRLPRM</sequence>
<evidence type="ECO:0000256" key="6">
    <source>
        <dbReference type="SAM" id="MobiDB-lite"/>
    </source>
</evidence>
<keyword evidence="1" id="KW-0723">Serine/threonine-protein kinase</keyword>
<evidence type="ECO:0000256" key="2">
    <source>
        <dbReference type="ARBA" id="ARBA00022679"/>
    </source>
</evidence>
<keyword evidence="5" id="KW-0067">ATP-binding</keyword>
<dbReference type="InterPro" id="IPR008271">
    <property type="entry name" value="Ser/Thr_kinase_AS"/>
</dbReference>
<dbReference type="InterPro" id="IPR000719">
    <property type="entry name" value="Prot_kinase_dom"/>
</dbReference>
<dbReference type="GO" id="GO:0004674">
    <property type="term" value="F:protein serine/threonine kinase activity"/>
    <property type="evidence" value="ECO:0007669"/>
    <property type="project" value="UniProtKB-KW"/>
</dbReference>
<feature type="compositionally biased region" description="Polar residues" evidence="6">
    <location>
        <begin position="561"/>
        <end position="580"/>
    </location>
</feature>
<dbReference type="GO" id="GO:0005634">
    <property type="term" value="C:nucleus"/>
    <property type="evidence" value="ECO:0007669"/>
    <property type="project" value="TreeGrafter"/>
</dbReference>
<dbReference type="Gene3D" id="1.10.510.10">
    <property type="entry name" value="Transferase(Phosphotransferase) domain 1"/>
    <property type="match status" value="1"/>
</dbReference>
<evidence type="ECO:0000256" key="4">
    <source>
        <dbReference type="ARBA" id="ARBA00022777"/>
    </source>
</evidence>
<gene>
    <name evidence="8" type="ORF">NPX13_g2768</name>
</gene>
<comment type="caution">
    <text evidence="8">The sequence shown here is derived from an EMBL/GenBank/DDBJ whole genome shotgun (WGS) entry which is preliminary data.</text>
</comment>
<evidence type="ECO:0000259" key="7">
    <source>
        <dbReference type="PROSITE" id="PS50011"/>
    </source>
</evidence>
<keyword evidence="4" id="KW-0418">Kinase</keyword>
<organism evidence="8 9">
    <name type="scientific">Xylaria arbuscula</name>
    <dbReference type="NCBI Taxonomy" id="114810"/>
    <lineage>
        <taxon>Eukaryota</taxon>
        <taxon>Fungi</taxon>
        <taxon>Dikarya</taxon>
        <taxon>Ascomycota</taxon>
        <taxon>Pezizomycotina</taxon>
        <taxon>Sordariomycetes</taxon>
        <taxon>Xylariomycetidae</taxon>
        <taxon>Xylariales</taxon>
        <taxon>Xylariaceae</taxon>
        <taxon>Xylaria</taxon>
    </lineage>
</organism>
<name>A0A9W8NJ60_9PEZI</name>
<dbReference type="InterPro" id="IPR011009">
    <property type="entry name" value="Kinase-like_dom_sf"/>
</dbReference>
<dbReference type="Pfam" id="PF00069">
    <property type="entry name" value="Pkinase"/>
    <property type="match status" value="1"/>
</dbReference>
<dbReference type="VEuPathDB" id="FungiDB:F4678DRAFT_454843"/>
<dbReference type="SUPFAM" id="SSF56112">
    <property type="entry name" value="Protein kinase-like (PK-like)"/>
    <property type="match status" value="1"/>
</dbReference>
<dbReference type="GO" id="GO:0005524">
    <property type="term" value="F:ATP binding"/>
    <property type="evidence" value="ECO:0007669"/>
    <property type="project" value="UniProtKB-KW"/>
</dbReference>
<evidence type="ECO:0000256" key="3">
    <source>
        <dbReference type="ARBA" id="ARBA00022741"/>
    </source>
</evidence>
<accession>A0A9W8NJ60</accession>
<protein>
    <recommendedName>
        <fullName evidence="7">Protein kinase domain-containing protein</fullName>
    </recommendedName>
</protein>
<evidence type="ECO:0000256" key="1">
    <source>
        <dbReference type="ARBA" id="ARBA00022527"/>
    </source>
</evidence>
<dbReference type="CDD" id="cd00180">
    <property type="entry name" value="PKc"/>
    <property type="match status" value="1"/>
</dbReference>
<dbReference type="PANTHER" id="PTHR24345:SF91">
    <property type="entry name" value="SERINE_THREONINE-PROTEIN KINASE PLK4"/>
    <property type="match status" value="1"/>
</dbReference>
<reference evidence="8" key="1">
    <citation type="submission" date="2022-07" db="EMBL/GenBank/DDBJ databases">
        <title>Genome Sequence of Xylaria arbuscula.</title>
        <authorList>
            <person name="Buettner E."/>
        </authorList>
    </citation>
    <scope>NUCLEOTIDE SEQUENCE</scope>
    <source>
        <strain evidence="8">VT107</strain>
    </source>
</reference>
<dbReference type="PANTHER" id="PTHR24345">
    <property type="entry name" value="SERINE/THREONINE-PROTEIN KINASE PLK"/>
    <property type="match status" value="1"/>
</dbReference>
<dbReference type="AlphaFoldDB" id="A0A9W8NJ60"/>
<dbReference type="Proteomes" id="UP001148614">
    <property type="component" value="Unassembled WGS sequence"/>
</dbReference>
<keyword evidence="3" id="KW-0547">Nucleotide-binding</keyword>
<proteinExistence type="predicted"/>
<keyword evidence="9" id="KW-1185">Reference proteome</keyword>
<dbReference type="PROSITE" id="PS00108">
    <property type="entry name" value="PROTEIN_KINASE_ST"/>
    <property type="match status" value="1"/>
</dbReference>
<feature type="region of interest" description="Disordered" evidence="6">
    <location>
        <begin position="540"/>
        <end position="598"/>
    </location>
</feature>
<dbReference type="SMART" id="SM00220">
    <property type="entry name" value="S_TKc"/>
    <property type="match status" value="1"/>
</dbReference>